<dbReference type="AlphaFoldDB" id="A0A562REE0"/>
<dbReference type="GO" id="GO:0003677">
    <property type="term" value="F:DNA binding"/>
    <property type="evidence" value="ECO:0007669"/>
    <property type="project" value="InterPro"/>
</dbReference>
<dbReference type="Gene3D" id="1.10.286.20">
    <property type="match status" value="1"/>
</dbReference>
<organism evidence="3 4">
    <name type="scientific">Desulfobotulus alkaliphilus</name>
    <dbReference type="NCBI Taxonomy" id="622671"/>
    <lineage>
        <taxon>Bacteria</taxon>
        <taxon>Pseudomonadati</taxon>
        <taxon>Thermodesulfobacteriota</taxon>
        <taxon>Desulfobacteria</taxon>
        <taxon>Desulfobacterales</taxon>
        <taxon>Desulfobacteraceae</taxon>
        <taxon>Desulfobotulus</taxon>
    </lineage>
</organism>
<dbReference type="GO" id="GO:0003746">
    <property type="term" value="F:translation elongation factor activity"/>
    <property type="evidence" value="ECO:0007669"/>
    <property type="project" value="UniProtKB-KW"/>
</dbReference>
<feature type="domain" description="Transcription elongation factor GreA/GreB C-terminal" evidence="1">
    <location>
        <begin position="91"/>
        <end position="163"/>
    </location>
</feature>
<dbReference type="GO" id="GO:0070063">
    <property type="term" value="F:RNA polymerase binding"/>
    <property type="evidence" value="ECO:0007669"/>
    <property type="project" value="InterPro"/>
</dbReference>
<evidence type="ECO:0000259" key="1">
    <source>
        <dbReference type="Pfam" id="PF01272"/>
    </source>
</evidence>
<dbReference type="PANTHER" id="PTHR30437">
    <property type="entry name" value="TRANSCRIPTION ELONGATION FACTOR GREA"/>
    <property type="match status" value="1"/>
</dbReference>
<dbReference type="SUPFAM" id="SSF54534">
    <property type="entry name" value="FKBP-like"/>
    <property type="match status" value="1"/>
</dbReference>
<keyword evidence="4" id="KW-1185">Reference proteome</keyword>
<dbReference type="Proteomes" id="UP000318307">
    <property type="component" value="Unassembled WGS sequence"/>
</dbReference>
<name>A0A562REE0_9BACT</name>
<dbReference type="InterPro" id="IPR036953">
    <property type="entry name" value="GreA/GreB_C_sf"/>
</dbReference>
<sequence>MSDLRSARSAVVFQKVSDCWKIAVCFSARPFWVEGGYEMAQERKIYITEKDLERLERLVEATDKRGKLGEHLERLMDELDRCEIVEPQEVPADVITMNSKVLLKDLATEKEAEWTLVFPGKADIAQNRISILAPAGIAMIGLCVGDVVTWPTQDGEKRLKVEALLYQPEAAGDYHL</sequence>
<accession>A0A562REE0</accession>
<evidence type="ECO:0000259" key="2">
    <source>
        <dbReference type="Pfam" id="PF14760"/>
    </source>
</evidence>
<dbReference type="Gene3D" id="3.10.50.30">
    <property type="entry name" value="Transcription elongation factor, GreA/GreB, C-terminal domain"/>
    <property type="match status" value="1"/>
</dbReference>
<proteinExistence type="predicted"/>
<dbReference type="Pfam" id="PF14760">
    <property type="entry name" value="Rnk_N"/>
    <property type="match status" value="1"/>
</dbReference>
<dbReference type="InterPro" id="IPR023459">
    <property type="entry name" value="Tscrpt_elong_fac_GreA/B_fam"/>
</dbReference>
<dbReference type="GO" id="GO:0032784">
    <property type="term" value="P:regulation of DNA-templated transcription elongation"/>
    <property type="evidence" value="ECO:0007669"/>
    <property type="project" value="InterPro"/>
</dbReference>
<dbReference type="InterPro" id="IPR029462">
    <property type="entry name" value="Rnk_N"/>
</dbReference>
<gene>
    <name evidence="3" type="ORF">LZ24_02851</name>
</gene>
<keyword evidence="3" id="KW-0648">Protein biosynthesis</keyword>
<reference evidence="3 4" key="1">
    <citation type="submission" date="2019-07" db="EMBL/GenBank/DDBJ databases">
        <title>Genome sequencing of 100 strains of the haloalkaliphilic chemolithoautotrophic sulfur-oxidizing bacterium Thioalkalivibrio.</title>
        <authorList>
            <person name="Muyzer G."/>
        </authorList>
    </citation>
    <scope>NUCLEOTIDE SEQUENCE [LARGE SCALE GENOMIC DNA]</scope>
    <source>
        <strain evidence="3 4">ASO4-4</strain>
    </source>
</reference>
<protein>
    <submittedName>
        <fullName evidence="3">GreA/GreB family elongation factor</fullName>
    </submittedName>
</protein>
<dbReference type="InterPro" id="IPR001437">
    <property type="entry name" value="Tscrpt_elong_fac_GreA/B_C"/>
</dbReference>
<evidence type="ECO:0000313" key="4">
    <source>
        <dbReference type="Proteomes" id="UP000318307"/>
    </source>
</evidence>
<dbReference type="PANTHER" id="PTHR30437:SF5">
    <property type="entry name" value="REGULATOR OF NUCLEOSIDE DIPHOSPHATE KINASE"/>
    <property type="match status" value="1"/>
</dbReference>
<dbReference type="Pfam" id="PF01272">
    <property type="entry name" value="GreA_GreB"/>
    <property type="match status" value="1"/>
</dbReference>
<keyword evidence="3" id="KW-0251">Elongation factor</keyword>
<feature type="domain" description="Regulator of nucleoside diphosphate kinase N-terminal" evidence="2">
    <location>
        <begin position="43"/>
        <end position="85"/>
    </location>
</feature>
<dbReference type="EMBL" id="VLLC01000029">
    <property type="protein sequence ID" value="TWI66894.1"/>
    <property type="molecule type" value="Genomic_DNA"/>
</dbReference>
<dbReference type="NCBIfam" id="NF004396">
    <property type="entry name" value="PRK05753.1"/>
    <property type="match status" value="1"/>
</dbReference>
<comment type="caution">
    <text evidence="3">The sequence shown here is derived from an EMBL/GenBank/DDBJ whole genome shotgun (WGS) entry which is preliminary data.</text>
</comment>
<evidence type="ECO:0000313" key="3">
    <source>
        <dbReference type="EMBL" id="TWI66894.1"/>
    </source>
</evidence>
<dbReference type="GO" id="GO:0006354">
    <property type="term" value="P:DNA-templated transcription elongation"/>
    <property type="evidence" value="ECO:0007669"/>
    <property type="project" value="TreeGrafter"/>
</dbReference>